<evidence type="ECO:0000313" key="2">
    <source>
        <dbReference type="EMBL" id="TDL15984.1"/>
    </source>
</evidence>
<dbReference type="Pfam" id="PF09729">
    <property type="entry name" value="Gti1_Pac2"/>
    <property type="match status" value="1"/>
</dbReference>
<dbReference type="OrthoDB" id="5572844at2759"/>
<dbReference type="EMBL" id="ML170255">
    <property type="protein sequence ID" value="TDL15984.1"/>
    <property type="molecule type" value="Genomic_DNA"/>
</dbReference>
<evidence type="ECO:0008006" key="4">
    <source>
        <dbReference type="Google" id="ProtNLM"/>
    </source>
</evidence>
<dbReference type="InterPro" id="IPR018608">
    <property type="entry name" value="Gti1/Pac2"/>
</dbReference>
<feature type="region of interest" description="Disordered" evidence="1">
    <location>
        <begin position="100"/>
        <end position="135"/>
    </location>
</feature>
<feature type="region of interest" description="Disordered" evidence="1">
    <location>
        <begin position="198"/>
        <end position="280"/>
    </location>
</feature>
<sequence length="342" mass="38570">MLTTKNDSYATHPALHLRHAADAHVVFEAVRRGILPLIKRRLTAEERDHLSSGNVYVWEEAEHKGGLERWTDGRRWSQSRMKGDYLFYEEKVETTQEEKEAKAARRANKTSGPISQPIPVTRRQDRPSKPDGLTKQTYSTHVYIPGAVTPRKWHIVAYFSGTDYTRLPVIENYNYLRDIRVPDGIFVSSKGMVRKTDRYSLNSPGAETHYRSSSVTSSSGSYELQSPYPSPGIPPQREPRSPNGNMIPSSPTSPHQFANHSHHHSSHIHPRPERNHSRDATSLPRLSTIAPVQGYSQMASPVSPTHPGSPSGQIDSPHSLPRPYHPLSSEDRRALNTFRVVL</sequence>
<reference evidence="2 3" key="1">
    <citation type="submission" date="2018-06" db="EMBL/GenBank/DDBJ databases">
        <title>A transcriptomic atlas of mushroom development highlights an independent origin of complex multicellularity.</title>
        <authorList>
            <consortium name="DOE Joint Genome Institute"/>
            <person name="Krizsan K."/>
            <person name="Almasi E."/>
            <person name="Merenyi Z."/>
            <person name="Sahu N."/>
            <person name="Viragh M."/>
            <person name="Koszo T."/>
            <person name="Mondo S."/>
            <person name="Kiss B."/>
            <person name="Balint B."/>
            <person name="Kues U."/>
            <person name="Barry K."/>
            <person name="Hegedus J.C."/>
            <person name="Henrissat B."/>
            <person name="Johnson J."/>
            <person name="Lipzen A."/>
            <person name="Ohm R."/>
            <person name="Nagy I."/>
            <person name="Pangilinan J."/>
            <person name="Yan J."/>
            <person name="Xiong Y."/>
            <person name="Grigoriev I.V."/>
            <person name="Hibbett D.S."/>
            <person name="Nagy L.G."/>
        </authorList>
    </citation>
    <scope>NUCLEOTIDE SEQUENCE [LARGE SCALE GENOMIC DNA]</scope>
    <source>
        <strain evidence="2 3">SZMC22713</strain>
    </source>
</reference>
<dbReference type="STRING" id="50990.A0A4Y7PKH9"/>
<accession>A0A4Y7PKH9</accession>
<dbReference type="Proteomes" id="UP000294933">
    <property type="component" value="Unassembled WGS sequence"/>
</dbReference>
<feature type="compositionally biased region" description="Polar residues" evidence="1">
    <location>
        <begin position="242"/>
        <end position="259"/>
    </location>
</feature>
<dbReference type="GO" id="GO:0003677">
    <property type="term" value="F:DNA binding"/>
    <property type="evidence" value="ECO:0007669"/>
    <property type="project" value="TreeGrafter"/>
</dbReference>
<feature type="compositionally biased region" description="Basic and acidic residues" evidence="1">
    <location>
        <begin position="270"/>
        <end position="279"/>
    </location>
</feature>
<feature type="region of interest" description="Disordered" evidence="1">
    <location>
        <begin position="297"/>
        <end position="329"/>
    </location>
</feature>
<feature type="compositionally biased region" description="Basic residues" evidence="1">
    <location>
        <begin position="260"/>
        <end position="269"/>
    </location>
</feature>
<evidence type="ECO:0000256" key="1">
    <source>
        <dbReference type="SAM" id="MobiDB-lite"/>
    </source>
</evidence>
<feature type="compositionally biased region" description="Low complexity" evidence="1">
    <location>
        <begin position="212"/>
        <end position="221"/>
    </location>
</feature>
<dbReference type="PANTHER" id="PTHR28027">
    <property type="entry name" value="TRANSCRIPTIONAL REGULATOR MIT1"/>
    <property type="match status" value="1"/>
</dbReference>
<name>A0A4Y7PKH9_9AGAM</name>
<proteinExistence type="predicted"/>
<evidence type="ECO:0000313" key="3">
    <source>
        <dbReference type="Proteomes" id="UP000294933"/>
    </source>
</evidence>
<gene>
    <name evidence="2" type="ORF">BD410DRAFT_79307</name>
</gene>
<dbReference type="AlphaFoldDB" id="A0A4Y7PKH9"/>
<protein>
    <recommendedName>
        <fullName evidence="4">cAMP-independent regulatory protein pac2</fullName>
    </recommendedName>
</protein>
<feature type="compositionally biased region" description="Polar residues" evidence="1">
    <location>
        <begin position="297"/>
        <end position="316"/>
    </location>
</feature>
<organism evidence="2 3">
    <name type="scientific">Rickenella mellea</name>
    <dbReference type="NCBI Taxonomy" id="50990"/>
    <lineage>
        <taxon>Eukaryota</taxon>
        <taxon>Fungi</taxon>
        <taxon>Dikarya</taxon>
        <taxon>Basidiomycota</taxon>
        <taxon>Agaricomycotina</taxon>
        <taxon>Agaricomycetes</taxon>
        <taxon>Hymenochaetales</taxon>
        <taxon>Rickenellaceae</taxon>
        <taxon>Rickenella</taxon>
    </lineage>
</organism>
<keyword evidence="3" id="KW-1185">Reference proteome</keyword>
<dbReference type="PANTHER" id="PTHR28027:SF1">
    <property type="entry name" value="CAMP INDEPENDENT REGULATORY PROTEIN (AFU_ORTHOLOGUE AFUA_3G09640)"/>
    <property type="match status" value="1"/>
</dbReference>
<dbReference type="VEuPathDB" id="FungiDB:BD410DRAFT_79307"/>